<reference evidence="4" key="2">
    <citation type="submission" date="2020-10" db="UniProtKB">
        <authorList>
            <consortium name="WormBaseParasite"/>
        </authorList>
    </citation>
    <scope>IDENTIFICATION</scope>
</reference>
<dbReference type="Proteomes" id="UP000492821">
    <property type="component" value="Unassembled WGS sequence"/>
</dbReference>
<sequence length="202" mass="23071">MVSLYDKRESVFARRYAALQMEWKGHDAEPTAVFFGRLRREITNFELSTFKSDQLGGLLLLLAMRSPSLDKLRTLILTKMREDPAMTLSQCEDLMLDHLATAYEQKLPEQPNVSQVHGWANRCKKPKSSANDQSGKKVSSGKSCYRCNGPHDADQCRFKDAECHKCGRKGHLKRNCKVVPKAPRFNVFAEERVLLNPPPKKY</sequence>
<dbReference type="GO" id="GO:0003676">
    <property type="term" value="F:nucleic acid binding"/>
    <property type="evidence" value="ECO:0007669"/>
    <property type="project" value="InterPro"/>
</dbReference>
<dbReference type="InterPro" id="IPR001878">
    <property type="entry name" value="Znf_CCHC"/>
</dbReference>
<name>A0A7E4W0C5_PANRE</name>
<reference evidence="3" key="1">
    <citation type="journal article" date="2013" name="Genetics">
        <title>The draft genome and transcriptome of Panagrellus redivivus are shaped by the harsh demands of a free-living lifestyle.</title>
        <authorList>
            <person name="Srinivasan J."/>
            <person name="Dillman A.R."/>
            <person name="Macchietto M.G."/>
            <person name="Heikkinen L."/>
            <person name="Lakso M."/>
            <person name="Fracchia K.M."/>
            <person name="Antoshechkin I."/>
            <person name="Mortazavi A."/>
            <person name="Wong G."/>
            <person name="Sternberg P.W."/>
        </authorList>
    </citation>
    <scope>NUCLEOTIDE SEQUENCE [LARGE SCALE GENOMIC DNA]</scope>
    <source>
        <strain evidence="3">MT8872</strain>
    </source>
</reference>
<keyword evidence="3" id="KW-1185">Reference proteome</keyword>
<evidence type="ECO:0000313" key="4">
    <source>
        <dbReference type="WBParaSite" id="Pan_g5582.t1"/>
    </source>
</evidence>
<dbReference type="Gene3D" id="4.10.60.10">
    <property type="entry name" value="Zinc finger, CCHC-type"/>
    <property type="match status" value="1"/>
</dbReference>
<accession>A0A7E4W0C5</accession>
<dbReference type="GO" id="GO:0008270">
    <property type="term" value="F:zinc ion binding"/>
    <property type="evidence" value="ECO:0007669"/>
    <property type="project" value="UniProtKB-KW"/>
</dbReference>
<protein>
    <submittedName>
        <fullName evidence="4">CCHC-type domain-containing protein</fullName>
    </submittedName>
</protein>
<organism evidence="3 4">
    <name type="scientific">Panagrellus redivivus</name>
    <name type="common">Microworm</name>
    <dbReference type="NCBI Taxonomy" id="6233"/>
    <lineage>
        <taxon>Eukaryota</taxon>
        <taxon>Metazoa</taxon>
        <taxon>Ecdysozoa</taxon>
        <taxon>Nematoda</taxon>
        <taxon>Chromadorea</taxon>
        <taxon>Rhabditida</taxon>
        <taxon>Tylenchina</taxon>
        <taxon>Panagrolaimomorpha</taxon>
        <taxon>Panagrolaimoidea</taxon>
        <taxon>Panagrolaimidae</taxon>
        <taxon>Panagrellus</taxon>
    </lineage>
</organism>
<dbReference type="WBParaSite" id="Pan_g5582.t1">
    <property type="protein sequence ID" value="Pan_g5582.t1"/>
    <property type="gene ID" value="Pan_g5582"/>
</dbReference>
<evidence type="ECO:0000256" key="1">
    <source>
        <dbReference type="PROSITE-ProRule" id="PRU00047"/>
    </source>
</evidence>
<evidence type="ECO:0000259" key="2">
    <source>
        <dbReference type="PROSITE" id="PS50158"/>
    </source>
</evidence>
<dbReference type="PROSITE" id="PS50158">
    <property type="entry name" value="ZF_CCHC"/>
    <property type="match status" value="1"/>
</dbReference>
<dbReference type="AlphaFoldDB" id="A0A7E4W0C5"/>
<proteinExistence type="predicted"/>
<keyword evidence="1" id="KW-0479">Metal-binding</keyword>
<keyword evidence="1" id="KW-0862">Zinc</keyword>
<keyword evidence="1" id="KW-0863">Zinc-finger</keyword>
<evidence type="ECO:0000313" key="3">
    <source>
        <dbReference type="Proteomes" id="UP000492821"/>
    </source>
</evidence>
<feature type="domain" description="CCHC-type" evidence="2">
    <location>
        <begin position="163"/>
        <end position="177"/>
    </location>
</feature>